<proteinExistence type="predicted"/>
<gene>
    <name evidence="2" type="ORF">SAMN04488060_1762</name>
</gene>
<organism evidence="2 3">
    <name type="scientific">Qipengyuania nanhaisediminis</name>
    <dbReference type="NCBI Taxonomy" id="604088"/>
    <lineage>
        <taxon>Bacteria</taxon>
        <taxon>Pseudomonadati</taxon>
        <taxon>Pseudomonadota</taxon>
        <taxon>Alphaproteobacteria</taxon>
        <taxon>Sphingomonadales</taxon>
        <taxon>Erythrobacteraceae</taxon>
        <taxon>Qipengyuania</taxon>
    </lineage>
</organism>
<dbReference type="Pfam" id="PF18899">
    <property type="entry name" value="DUF5655"/>
    <property type="match status" value="1"/>
</dbReference>
<sequence length="304" mass="34443">MSDLKLFQTQAGTMSELESSSAPLEKALQTQFETNLDTLLGVRFLASEYATTHGGRMDTLGIDENGYPVIIEYKRDRSENVINQGLFYLDWLMDHRGDFELLVLNRYGKEVAEQIEWSAPRLICIAADFTKYDEHAVKQMGRNIELVRYRKFGDDLLLLELLTAVSASVSTKAASPTKQAGGGGSSYKTVSEYMDDMSPQLAELFLDVETFLLGRGDDVTKKVTRFYLAYRRIKNFACVEVRPTLNQLKMYLKIDPDTVDLEEGFSRDVRKIGHFGTGDLELTISSHEDLERAKPLVLRSYEES</sequence>
<dbReference type="Gene3D" id="3.40.1350.10">
    <property type="match status" value="1"/>
</dbReference>
<dbReference type="STRING" id="604088.SAMN04488060_1762"/>
<dbReference type="EMBL" id="FOWZ01000002">
    <property type="protein sequence ID" value="SFP16308.1"/>
    <property type="molecule type" value="Genomic_DNA"/>
</dbReference>
<evidence type="ECO:0000313" key="2">
    <source>
        <dbReference type="EMBL" id="SFP16308.1"/>
    </source>
</evidence>
<evidence type="ECO:0000313" key="3">
    <source>
        <dbReference type="Proteomes" id="UP000199331"/>
    </source>
</evidence>
<dbReference type="RefSeq" id="WP_090480069.1">
    <property type="nucleotide sequence ID" value="NZ_FOWZ01000002.1"/>
</dbReference>
<protein>
    <submittedName>
        <fullName evidence="2">Predicted transport protein</fullName>
    </submittedName>
</protein>
<dbReference type="GO" id="GO:0003676">
    <property type="term" value="F:nucleic acid binding"/>
    <property type="evidence" value="ECO:0007669"/>
    <property type="project" value="InterPro"/>
</dbReference>
<evidence type="ECO:0000259" key="1">
    <source>
        <dbReference type="Pfam" id="PF18899"/>
    </source>
</evidence>
<reference evidence="3" key="1">
    <citation type="submission" date="2016-10" db="EMBL/GenBank/DDBJ databases">
        <authorList>
            <person name="Varghese N."/>
            <person name="Submissions S."/>
        </authorList>
    </citation>
    <scope>NUCLEOTIDE SEQUENCE [LARGE SCALE GENOMIC DNA]</scope>
    <source>
        <strain evidence="3">CGMCC 1.7715</strain>
    </source>
</reference>
<feature type="domain" description="DUF5655" evidence="1">
    <location>
        <begin position="191"/>
        <end position="302"/>
    </location>
</feature>
<accession>A0A1I5N394</accession>
<dbReference type="InterPro" id="IPR043714">
    <property type="entry name" value="DUF5655"/>
</dbReference>
<dbReference type="AlphaFoldDB" id="A0A1I5N394"/>
<keyword evidence="3" id="KW-1185">Reference proteome</keyword>
<dbReference type="InterPro" id="IPR011856">
    <property type="entry name" value="tRNA_endonuc-like_dom_sf"/>
</dbReference>
<dbReference type="Proteomes" id="UP000199331">
    <property type="component" value="Unassembled WGS sequence"/>
</dbReference>
<dbReference type="OrthoDB" id="9798761at2"/>
<name>A0A1I5N394_9SPHN</name>